<dbReference type="Proteomes" id="UP001148737">
    <property type="component" value="Unassembled WGS sequence"/>
</dbReference>
<dbReference type="EMBL" id="JANAKD010000512">
    <property type="protein sequence ID" value="KAJ3493200.1"/>
    <property type="molecule type" value="Genomic_DNA"/>
</dbReference>
<reference evidence="1" key="1">
    <citation type="submission" date="2022-07" db="EMBL/GenBank/DDBJ databases">
        <title>Genome Sequence of Lecanicillium saksenae.</title>
        <authorList>
            <person name="Buettner E."/>
        </authorList>
    </citation>
    <scope>NUCLEOTIDE SEQUENCE</scope>
    <source>
        <strain evidence="1">VT-O1</strain>
    </source>
</reference>
<keyword evidence="2" id="KW-1185">Reference proteome</keyword>
<protein>
    <submittedName>
        <fullName evidence="1">Uncharacterized protein</fullName>
    </submittedName>
</protein>
<evidence type="ECO:0000313" key="1">
    <source>
        <dbReference type="EMBL" id="KAJ3493200.1"/>
    </source>
</evidence>
<evidence type="ECO:0000313" key="2">
    <source>
        <dbReference type="Proteomes" id="UP001148737"/>
    </source>
</evidence>
<organism evidence="1 2">
    <name type="scientific">Lecanicillium saksenae</name>
    <dbReference type="NCBI Taxonomy" id="468837"/>
    <lineage>
        <taxon>Eukaryota</taxon>
        <taxon>Fungi</taxon>
        <taxon>Dikarya</taxon>
        <taxon>Ascomycota</taxon>
        <taxon>Pezizomycotina</taxon>
        <taxon>Sordariomycetes</taxon>
        <taxon>Hypocreomycetidae</taxon>
        <taxon>Hypocreales</taxon>
        <taxon>Cordycipitaceae</taxon>
        <taxon>Lecanicillium</taxon>
    </lineage>
</organism>
<gene>
    <name evidence="1" type="ORF">NLG97_g4882</name>
</gene>
<sequence length="105" mass="11024">MHVKVASMVAALLLAGSAAADFSCIKPVNPIPAGPPGVCCEELNQSFLLKFLYTGKDCLKATKLSEAKDGQTTYADCPSGTKQACCDPLLTQLDHKTNPACILPI</sequence>
<accession>A0ACC1QVB7</accession>
<proteinExistence type="predicted"/>
<comment type="caution">
    <text evidence="1">The sequence shown here is derived from an EMBL/GenBank/DDBJ whole genome shotgun (WGS) entry which is preliminary data.</text>
</comment>
<name>A0ACC1QVB7_9HYPO</name>